<evidence type="ECO:0000256" key="4">
    <source>
        <dbReference type="ARBA" id="ARBA00023014"/>
    </source>
</evidence>
<organism evidence="5 6">
    <name type="scientific">Desulfobotulus pelophilus</name>
    <dbReference type="NCBI Taxonomy" id="2823377"/>
    <lineage>
        <taxon>Bacteria</taxon>
        <taxon>Pseudomonadati</taxon>
        <taxon>Thermodesulfobacteriota</taxon>
        <taxon>Desulfobacteria</taxon>
        <taxon>Desulfobacterales</taxon>
        <taxon>Desulfobacteraceae</taxon>
        <taxon>Desulfobotulus</taxon>
    </lineage>
</organism>
<evidence type="ECO:0000256" key="3">
    <source>
        <dbReference type="ARBA" id="ARBA00023004"/>
    </source>
</evidence>
<name>A0ABT3N985_9BACT</name>
<dbReference type="Proteomes" id="UP001209681">
    <property type="component" value="Unassembled WGS sequence"/>
</dbReference>
<dbReference type="Gene3D" id="3.30.413.10">
    <property type="entry name" value="Sulfite Reductase Hemoprotein, domain 1"/>
    <property type="match status" value="1"/>
</dbReference>
<dbReference type="EMBL" id="JAPFPW010000008">
    <property type="protein sequence ID" value="MCW7754013.1"/>
    <property type="molecule type" value="Genomic_DNA"/>
</dbReference>
<protein>
    <submittedName>
        <fullName evidence="5">Uncharacterized protein</fullName>
    </submittedName>
</protein>
<gene>
    <name evidence="5" type="ORF">OOT00_08440</name>
</gene>
<reference evidence="5 6" key="1">
    <citation type="submission" date="2022-11" db="EMBL/GenBank/DDBJ databases">
        <title>Desulfobotulus tamanensis H1 sp. nov. - anaerobic, alkaliphilic, sulphate reducing bacterium isolated from terrestrial mud volcano.</title>
        <authorList>
            <person name="Frolova A."/>
            <person name="Merkel A.Y."/>
            <person name="Slobodkin A.I."/>
        </authorList>
    </citation>
    <scope>NUCLEOTIDE SEQUENCE [LARGE SCALE GENOMIC DNA]</scope>
    <source>
        <strain evidence="5 6">H1</strain>
    </source>
</reference>
<keyword evidence="6" id="KW-1185">Reference proteome</keyword>
<keyword evidence="1" id="KW-0004">4Fe-4S</keyword>
<proteinExistence type="predicted"/>
<keyword evidence="4" id="KW-0411">Iron-sulfur</keyword>
<keyword evidence="3" id="KW-0408">Iron</keyword>
<evidence type="ECO:0000313" key="6">
    <source>
        <dbReference type="Proteomes" id="UP001209681"/>
    </source>
</evidence>
<evidence type="ECO:0000313" key="5">
    <source>
        <dbReference type="EMBL" id="MCW7754013.1"/>
    </source>
</evidence>
<dbReference type="SUPFAM" id="SSF56014">
    <property type="entry name" value="Nitrite and sulphite reductase 4Fe-4S domain-like"/>
    <property type="match status" value="1"/>
</dbReference>
<dbReference type="RefSeq" id="WP_265424882.1">
    <property type="nucleotide sequence ID" value="NZ_JAPFPW010000008.1"/>
</dbReference>
<accession>A0ABT3N985</accession>
<keyword evidence="2" id="KW-0479">Metal-binding</keyword>
<evidence type="ECO:0000256" key="2">
    <source>
        <dbReference type="ARBA" id="ARBA00022723"/>
    </source>
</evidence>
<comment type="caution">
    <text evidence="5">The sequence shown here is derived from an EMBL/GenBank/DDBJ whole genome shotgun (WGS) entry which is preliminary data.</text>
</comment>
<dbReference type="InterPro" id="IPR045854">
    <property type="entry name" value="NO2/SO3_Rdtase_4Fe4S_sf"/>
</dbReference>
<evidence type="ECO:0000256" key="1">
    <source>
        <dbReference type="ARBA" id="ARBA00022485"/>
    </source>
</evidence>
<sequence>MHGGICITTCRDGGLLTAEKGFRVLLGGRLGRHPRLGLPLPGLYSAEDLEKILFHVMDFWMSRPDPMERFSRMLQPENIHVFLP</sequence>